<protein>
    <submittedName>
        <fullName evidence="2">Uncharacterized protein</fullName>
    </submittedName>
</protein>
<dbReference type="GeneID" id="40323680"/>
<name>A0A3R7MU46_9TRYP</name>
<dbReference type="EMBL" id="MKKU01001460">
    <property type="protein sequence ID" value="RNE95319.1"/>
    <property type="molecule type" value="Genomic_DNA"/>
</dbReference>
<proteinExistence type="predicted"/>
<sequence length="115" mass="12641">MFFYARETGAAQQLYDQHRPRNSGAPECQRGSIAIRKAASLAALARDASVCRLCSKIAPRPHSPPNHRPGHARPENVNPYSFQTRPGPRQSRAGGTTLVNWCLANELSHLRRAAA</sequence>
<evidence type="ECO:0000256" key="1">
    <source>
        <dbReference type="SAM" id="MobiDB-lite"/>
    </source>
</evidence>
<dbReference type="RefSeq" id="XP_029223024.1">
    <property type="nucleotide sequence ID" value="XM_029376860.1"/>
</dbReference>
<gene>
    <name evidence="2" type="ORF">Tco025E_10069</name>
</gene>
<organism evidence="2 3">
    <name type="scientific">Trypanosoma conorhini</name>
    <dbReference type="NCBI Taxonomy" id="83891"/>
    <lineage>
        <taxon>Eukaryota</taxon>
        <taxon>Discoba</taxon>
        <taxon>Euglenozoa</taxon>
        <taxon>Kinetoplastea</taxon>
        <taxon>Metakinetoplastina</taxon>
        <taxon>Trypanosomatida</taxon>
        <taxon>Trypanosomatidae</taxon>
        <taxon>Trypanosoma</taxon>
    </lineage>
</organism>
<comment type="caution">
    <text evidence="2">The sequence shown here is derived from an EMBL/GenBank/DDBJ whole genome shotgun (WGS) entry which is preliminary data.</text>
</comment>
<keyword evidence="3" id="KW-1185">Reference proteome</keyword>
<dbReference type="Proteomes" id="UP000284403">
    <property type="component" value="Unassembled WGS sequence"/>
</dbReference>
<accession>A0A3R7MU46</accession>
<evidence type="ECO:0000313" key="2">
    <source>
        <dbReference type="EMBL" id="RNE95319.1"/>
    </source>
</evidence>
<dbReference type="AlphaFoldDB" id="A0A3R7MU46"/>
<evidence type="ECO:0000313" key="3">
    <source>
        <dbReference type="Proteomes" id="UP000284403"/>
    </source>
</evidence>
<feature type="region of interest" description="Disordered" evidence="1">
    <location>
        <begin position="58"/>
        <end position="94"/>
    </location>
</feature>
<reference evidence="2 3" key="1">
    <citation type="journal article" date="2018" name="BMC Genomics">
        <title>Genomic comparison of Trypanosoma conorhini and Trypanosoma rangeli to Trypanosoma cruzi strains of high and low virulence.</title>
        <authorList>
            <person name="Bradwell K.R."/>
            <person name="Koparde V.N."/>
            <person name="Matveyev A.V."/>
            <person name="Serrano M.G."/>
            <person name="Alves J.M."/>
            <person name="Parikh H."/>
            <person name="Huang B."/>
            <person name="Lee V."/>
            <person name="Espinosa-Alvarez O."/>
            <person name="Ortiz P.A."/>
            <person name="Costa-Martins A.G."/>
            <person name="Teixeira M.M."/>
            <person name="Buck G.A."/>
        </authorList>
    </citation>
    <scope>NUCLEOTIDE SEQUENCE [LARGE SCALE GENOMIC DNA]</scope>
    <source>
        <strain evidence="2 3">025E</strain>
    </source>
</reference>